<protein>
    <recommendedName>
        <fullName evidence="3">Molecular chaperone DnaK</fullName>
    </recommendedName>
</protein>
<dbReference type="InterPro" id="IPR043129">
    <property type="entry name" value="ATPase_NBD"/>
</dbReference>
<organism evidence="1 2">
    <name type="scientific">Fusobacterium mortiferum</name>
    <dbReference type="NCBI Taxonomy" id="850"/>
    <lineage>
        <taxon>Bacteria</taxon>
        <taxon>Fusobacteriati</taxon>
        <taxon>Fusobacteriota</taxon>
        <taxon>Fusobacteriia</taxon>
        <taxon>Fusobacteriales</taxon>
        <taxon>Fusobacteriaceae</taxon>
        <taxon>Fusobacterium</taxon>
    </lineage>
</organism>
<evidence type="ECO:0000313" key="1">
    <source>
        <dbReference type="EMBL" id="MBM6875910.1"/>
    </source>
</evidence>
<dbReference type="Gene3D" id="3.30.420.40">
    <property type="match status" value="2"/>
</dbReference>
<accession>A0ABS2G4G1</accession>
<dbReference type="Gene3D" id="3.90.640.10">
    <property type="entry name" value="Actin, Chain A, domain 4"/>
    <property type="match status" value="1"/>
</dbReference>
<gene>
    <name evidence="1" type="ORF">H6A04_09660</name>
</gene>
<comment type="caution">
    <text evidence="1">The sequence shown here is derived from an EMBL/GenBank/DDBJ whole genome shotgun (WGS) entry which is preliminary data.</text>
</comment>
<keyword evidence="2" id="KW-1185">Reference proteome</keyword>
<sequence>SFICNSSKYNGWKYLIGLDEEEQAKIVLDEDKEELDFNEVVKSYDDNEIASELSKKSSLYKKVLKNKKITERKDFVFPKVTYADITEEIILGHLRIKKDYLQTSGIWAFQGERWLEFSFEDLLSVLKEKQNFSLDYNFKLIHYRNTEKEDILNIKKNIRTNWELKETDTNDLKIEFSIDTNYLGEKYLDDDSFVTMDFYFELIVRDNDLEQELIFGVPVNIKLLNPTHKDYTTNEVATIDFGTSSTCVAINDGSAKRRLLSLEEPEERGEQAYENPTNLLIKDWKKFYEIWKDKESKSPIIKRYRNISEDGLYNQGHSLKEQLKMASKTELNAQLNQLKLIPYKNITLKDKVVLIPYIVPKVGVKEIELISEYEKQNEEKFDVISFYGYLLGRVILSPLNKKILKRFYITVPVKFEENVKNSIINSIKNGIRLAVPEPLKDKIKVEEGHEEPVAFIGAICGHETMKNTGWGVNSKFAVFDFGGGTLDFSFGRYRNSNEDIDEELDYDRIIEVVNTAGDEKGGAEYIIHKLSYLLYKQDDNKRVMKEKRIPFIIPEGENEIELFPRDLQSGKTKPAMFNTNILNEISRKKFQGEEIGTGAGIELQDENGSYQTIDLNIEENYLETNLRELLAKQVSNFKKLLFESFKEEKDIYDNLHIFRAGNASRSELLKDILEDEFRELLERENSGIHFIDEESVHGVKPKTAVALGELKLRSSNEIGVVFNNKLDKEEIPFEFNVGYTSPDNDNEFVELVSIGSISKDWKRLGRANKEILEFVIYYTSSIGVEEISNQNMRIFRPKLQEEELENGNIVWIRPVVANKLEYIIARRTPKDSESGKIIELPR</sequence>
<evidence type="ECO:0000313" key="2">
    <source>
        <dbReference type="Proteomes" id="UP000728968"/>
    </source>
</evidence>
<name>A0ABS2G4G1_FUSMR</name>
<dbReference type="SUPFAM" id="SSF53067">
    <property type="entry name" value="Actin-like ATPase domain"/>
    <property type="match status" value="1"/>
</dbReference>
<proteinExistence type="predicted"/>
<reference evidence="1 2" key="1">
    <citation type="journal article" date="2021" name="Sci. Rep.">
        <title>The distribution of antibiotic resistance genes in chicken gut microbiota commensals.</title>
        <authorList>
            <person name="Juricova H."/>
            <person name="Matiasovicova J."/>
            <person name="Kubasova T."/>
            <person name="Cejkova D."/>
            <person name="Rychlik I."/>
        </authorList>
    </citation>
    <scope>NUCLEOTIDE SEQUENCE [LARGE SCALE GENOMIC DNA]</scope>
    <source>
        <strain evidence="1 2">An425</strain>
    </source>
</reference>
<dbReference type="RefSeq" id="WP_204716580.1">
    <property type="nucleotide sequence ID" value="NZ_JACJLT010000126.1"/>
</dbReference>
<feature type="non-terminal residue" evidence="1">
    <location>
        <position position="1"/>
    </location>
</feature>
<evidence type="ECO:0008006" key="3">
    <source>
        <dbReference type="Google" id="ProtNLM"/>
    </source>
</evidence>
<dbReference type="Proteomes" id="UP000728968">
    <property type="component" value="Unassembled WGS sequence"/>
</dbReference>
<dbReference type="EMBL" id="JACJLT010000126">
    <property type="protein sequence ID" value="MBM6875910.1"/>
    <property type="molecule type" value="Genomic_DNA"/>
</dbReference>